<organism evidence="1">
    <name type="scientific">marine sediment metagenome</name>
    <dbReference type="NCBI Taxonomy" id="412755"/>
    <lineage>
        <taxon>unclassified sequences</taxon>
        <taxon>metagenomes</taxon>
        <taxon>ecological metagenomes</taxon>
    </lineage>
</organism>
<feature type="non-terminal residue" evidence="1">
    <location>
        <position position="1"/>
    </location>
</feature>
<protein>
    <recommendedName>
        <fullName evidence="2">Large polyvalent protein associated domain-containing protein</fullName>
    </recommendedName>
</protein>
<comment type="caution">
    <text evidence="1">The sequence shown here is derived from an EMBL/GenBank/DDBJ whole genome shotgun (WGS) entry which is preliminary data.</text>
</comment>
<evidence type="ECO:0000313" key="1">
    <source>
        <dbReference type="EMBL" id="KKL62272.1"/>
    </source>
</evidence>
<sequence>NEALKLGRGTIKFSGQPVQDLRAMGEQAGLYQAPWEATSTVVKIGAREEAIMTRLAGRIPILKMSERGYILFLNKLRADVFDFTMRGWSKSGRVPSQNEIDQIAHFINVATGRGSVESLPSSIQGLLPLMNVALFSPRLAISRFQVVQSTARAFMTPGSMTSRLIIKDMTAFTGAAMAPLVLGYIGGLWDLEFDPTSADFGKIRVGNTSIDPWAGFRPYVTYFARMTEAVAKGDFAALDNILEQLARSKLAPVASGVLDAVTGSDFLGRPIKWNTIDFDNIFISRVVPLIAQDVKDALEEAEFKATEATLAGAGAFVGLGAVTYRRLGEELGEARDLISQDKFGVDYADKEGMDPAKRDEVNRDPTVTGLAEEVKQDALERDREWAKQAEEEEQELLSIRSTGSDLAGNKVTDFTQKQIDDALDRGAIDGGSWIGTNRQISRDIHRWRQGWREAKGIDFEDDPPEPGSISDLIEKWWNVELPVDPFTLEEDWDAFFAEKERLRAAAIRLETDDEVTKYFAAMGEDDTDMQVRHKKAREQRDTLMDDTPAYMAGVSDVAVKNLLDRTKEYLLSVGSKWGLARYIQWLYYQGEEYQTNEWAIAYWVAAGERDAVTNPERTQMVMENPDMVLFYP</sequence>
<evidence type="ECO:0008006" key="2">
    <source>
        <dbReference type="Google" id="ProtNLM"/>
    </source>
</evidence>
<dbReference type="EMBL" id="LAZR01028542">
    <property type="protein sequence ID" value="KKL62272.1"/>
    <property type="molecule type" value="Genomic_DNA"/>
</dbReference>
<name>A0A0F9GGI9_9ZZZZ</name>
<dbReference type="AlphaFoldDB" id="A0A0F9GGI9"/>
<feature type="non-terminal residue" evidence="1">
    <location>
        <position position="632"/>
    </location>
</feature>
<reference evidence="1" key="1">
    <citation type="journal article" date="2015" name="Nature">
        <title>Complex archaea that bridge the gap between prokaryotes and eukaryotes.</title>
        <authorList>
            <person name="Spang A."/>
            <person name="Saw J.H."/>
            <person name="Jorgensen S.L."/>
            <person name="Zaremba-Niedzwiedzka K."/>
            <person name="Martijn J."/>
            <person name="Lind A.E."/>
            <person name="van Eijk R."/>
            <person name="Schleper C."/>
            <person name="Guy L."/>
            <person name="Ettema T.J."/>
        </authorList>
    </citation>
    <scope>NUCLEOTIDE SEQUENCE</scope>
</reference>
<gene>
    <name evidence="1" type="ORF">LCGC14_2186860</name>
</gene>
<proteinExistence type="predicted"/>
<accession>A0A0F9GGI9</accession>